<evidence type="ECO:0000313" key="4">
    <source>
        <dbReference type="Proteomes" id="UP000557307"/>
    </source>
</evidence>
<keyword evidence="3" id="KW-0413">Isomerase</keyword>
<feature type="signal peptide" evidence="1">
    <location>
        <begin position="1"/>
        <end position="21"/>
    </location>
</feature>
<dbReference type="AlphaFoldDB" id="A0A840U1F3"/>
<proteinExistence type="predicted"/>
<evidence type="ECO:0000259" key="2">
    <source>
        <dbReference type="Pfam" id="PF14534"/>
    </source>
</evidence>
<dbReference type="GO" id="GO:0016853">
    <property type="term" value="F:isomerase activity"/>
    <property type="evidence" value="ECO:0007669"/>
    <property type="project" value="UniProtKB-KW"/>
</dbReference>
<gene>
    <name evidence="3" type="ORF">HNQ92_005731</name>
</gene>
<dbReference type="Proteomes" id="UP000557307">
    <property type="component" value="Unassembled WGS sequence"/>
</dbReference>
<dbReference type="RefSeq" id="WP_184179984.1">
    <property type="nucleotide sequence ID" value="NZ_JACHGF010000020.1"/>
</dbReference>
<reference evidence="3 4" key="1">
    <citation type="submission" date="2020-08" db="EMBL/GenBank/DDBJ databases">
        <title>Genomic Encyclopedia of Type Strains, Phase IV (KMG-IV): sequencing the most valuable type-strain genomes for metagenomic binning, comparative biology and taxonomic classification.</title>
        <authorList>
            <person name="Goeker M."/>
        </authorList>
    </citation>
    <scope>NUCLEOTIDE SEQUENCE [LARGE SCALE GENOMIC DNA]</scope>
    <source>
        <strain evidence="3 4">DSM 105074</strain>
    </source>
</reference>
<evidence type="ECO:0000256" key="1">
    <source>
        <dbReference type="SAM" id="SignalP"/>
    </source>
</evidence>
<accession>A0A840U1F3</accession>
<dbReference type="Pfam" id="PF14534">
    <property type="entry name" value="DUF4440"/>
    <property type="match status" value="1"/>
</dbReference>
<name>A0A840U1F3_9BACT</name>
<protein>
    <submittedName>
        <fullName evidence="3">Ketosteroid isomerase-like protein</fullName>
    </submittedName>
</protein>
<keyword evidence="4" id="KW-1185">Reference proteome</keyword>
<dbReference type="Gene3D" id="3.10.450.50">
    <property type="match status" value="1"/>
</dbReference>
<keyword evidence="1" id="KW-0732">Signal</keyword>
<dbReference type="SUPFAM" id="SSF54427">
    <property type="entry name" value="NTF2-like"/>
    <property type="match status" value="1"/>
</dbReference>
<feature type="domain" description="DUF4440" evidence="2">
    <location>
        <begin position="38"/>
        <end position="138"/>
    </location>
</feature>
<feature type="chain" id="PRO_5033042245" evidence="1">
    <location>
        <begin position="22"/>
        <end position="150"/>
    </location>
</feature>
<evidence type="ECO:0000313" key="3">
    <source>
        <dbReference type="EMBL" id="MBB5287567.1"/>
    </source>
</evidence>
<dbReference type="InterPro" id="IPR032710">
    <property type="entry name" value="NTF2-like_dom_sf"/>
</dbReference>
<sequence length="150" mass="17296">MKQNLLLSFSVLLICFSSALAQKKTTAQQEVEKMVVLFFDALTEADMPKLRQTCTDDFLLLEDGEVWNLDTLQAKLAGGRPADFKRVNSFDFFRTDVRGDVAWLAYENTAVITRGQRERTIRWLESAVLEKTKRGWRLRVLHSTVIRDKP</sequence>
<organism evidence="3 4">
    <name type="scientific">Rhabdobacter roseus</name>
    <dbReference type="NCBI Taxonomy" id="1655419"/>
    <lineage>
        <taxon>Bacteria</taxon>
        <taxon>Pseudomonadati</taxon>
        <taxon>Bacteroidota</taxon>
        <taxon>Cytophagia</taxon>
        <taxon>Cytophagales</taxon>
        <taxon>Cytophagaceae</taxon>
        <taxon>Rhabdobacter</taxon>
    </lineage>
</organism>
<dbReference type="EMBL" id="JACHGF010000020">
    <property type="protein sequence ID" value="MBB5287567.1"/>
    <property type="molecule type" value="Genomic_DNA"/>
</dbReference>
<dbReference type="InterPro" id="IPR027843">
    <property type="entry name" value="DUF4440"/>
</dbReference>
<comment type="caution">
    <text evidence="3">The sequence shown here is derived from an EMBL/GenBank/DDBJ whole genome shotgun (WGS) entry which is preliminary data.</text>
</comment>